<name>A0A5M4FEV8_9ACTN</name>
<dbReference type="EMBL" id="SDPQ02000002">
    <property type="protein sequence ID" value="KAA1397824.1"/>
    <property type="molecule type" value="Genomic_DNA"/>
</dbReference>
<gene>
    <name evidence="1" type="ORF">ESP70_010805</name>
</gene>
<reference evidence="1" key="1">
    <citation type="submission" date="2019-09" db="EMBL/GenBank/DDBJ databases">
        <authorList>
            <person name="Li J."/>
        </authorList>
    </citation>
    <scope>NUCLEOTIDE SEQUENCE [LARGE SCALE GENOMIC DNA]</scope>
    <source>
        <strain evidence="1">JCM 14732</strain>
    </source>
</reference>
<dbReference type="Proteomes" id="UP000380867">
    <property type="component" value="Unassembled WGS sequence"/>
</dbReference>
<dbReference type="OrthoDB" id="9775794at2"/>
<protein>
    <submittedName>
        <fullName evidence="1">Enoyl-CoA hydratase/isomerase family protein</fullName>
    </submittedName>
</protein>
<dbReference type="Gene3D" id="3.90.226.10">
    <property type="entry name" value="2-enoyl-CoA Hydratase, Chain A, domain 1"/>
    <property type="match status" value="1"/>
</dbReference>
<dbReference type="AlphaFoldDB" id="A0A5M4FEV8"/>
<dbReference type="Pfam" id="PF00378">
    <property type="entry name" value="ECH_1"/>
    <property type="match status" value="1"/>
</dbReference>
<proteinExistence type="predicted"/>
<dbReference type="RefSeq" id="WP_149689269.1">
    <property type="nucleotide sequence ID" value="NZ_SDPQ02000002.1"/>
</dbReference>
<sequence>MAEDVRGNLEIENRGAVLVARIDGGPLGLFGNDIAEQLDVLVDRADRDPDVHAVVFTGTHPERFVSHAEVRWLQEGGAKVPSVGVKGASALARTARGVNRTGGMQSLLGKTPLWPAVQLERVHQTFLKMNQSGVIFVAALNGSALGLGAEFSWANDLRVMADGDFFIGQPEVLLGIMPGGGGTQRLTRLIGTHRSLVAILEGKPFSPAEALAIGAVDDVVPQDQVLARAMELAEHFGSRTKGSIASIKRAVYFGGSMSLSDGLHVERAEFLTTALSKVGQELMLDYMANSEASGELPLYIPGVYDEVLQTGTTRGAGTTTTSGSEKKQ</sequence>
<evidence type="ECO:0000313" key="2">
    <source>
        <dbReference type="Proteomes" id="UP000380867"/>
    </source>
</evidence>
<keyword evidence="2" id="KW-1185">Reference proteome</keyword>
<accession>A0A5M4FEV8</accession>
<evidence type="ECO:0000313" key="1">
    <source>
        <dbReference type="EMBL" id="KAA1397824.1"/>
    </source>
</evidence>
<dbReference type="CDD" id="cd06558">
    <property type="entry name" value="crotonase-like"/>
    <property type="match status" value="1"/>
</dbReference>
<dbReference type="GO" id="GO:0016853">
    <property type="term" value="F:isomerase activity"/>
    <property type="evidence" value="ECO:0007669"/>
    <property type="project" value="UniProtKB-KW"/>
</dbReference>
<dbReference type="InterPro" id="IPR029045">
    <property type="entry name" value="ClpP/crotonase-like_dom_sf"/>
</dbReference>
<dbReference type="GO" id="GO:0006635">
    <property type="term" value="P:fatty acid beta-oxidation"/>
    <property type="evidence" value="ECO:0007669"/>
    <property type="project" value="TreeGrafter"/>
</dbReference>
<dbReference type="SUPFAM" id="SSF52096">
    <property type="entry name" value="ClpP/crotonase"/>
    <property type="match status" value="1"/>
</dbReference>
<comment type="caution">
    <text evidence="1">The sequence shown here is derived from an EMBL/GenBank/DDBJ whole genome shotgun (WGS) entry which is preliminary data.</text>
</comment>
<dbReference type="PANTHER" id="PTHR11941">
    <property type="entry name" value="ENOYL-COA HYDRATASE-RELATED"/>
    <property type="match status" value="1"/>
</dbReference>
<organism evidence="1 2">
    <name type="scientific">Aeromicrobium ginsengisoli</name>
    <dbReference type="NCBI Taxonomy" id="363867"/>
    <lineage>
        <taxon>Bacteria</taxon>
        <taxon>Bacillati</taxon>
        <taxon>Actinomycetota</taxon>
        <taxon>Actinomycetes</taxon>
        <taxon>Propionibacteriales</taxon>
        <taxon>Nocardioidaceae</taxon>
        <taxon>Aeromicrobium</taxon>
    </lineage>
</organism>
<dbReference type="InterPro" id="IPR001753">
    <property type="entry name" value="Enoyl-CoA_hydra/iso"/>
</dbReference>
<dbReference type="PANTHER" id="PTHR11941:SF54">
    <property type="entry name" value="ENOYL-COA HYDRATASE, MITOCHONDRIAL"/>
    <property type="match status" value="1"/>
</dbReference>